<dbReference type="Gene3D" id="3.40.50.300">
    <property type="entry name" value="P-loop containing nucleotide triphosphate hydrolases"/>
    <property type="match status" value="3"/>
</dbReference>
<dbReference type="Gene3D" id="1.10.10.160">
    <property type="match status" value="1"/>
</dbReference>
<feature type="domain" description="UvrD-like helicase ATP-binding" evidence="7">
    <location>
        <begin position="162"/>
        <end position="516"/>
    </location>
</feature>
<comment type="caution">
    <text evidence="8">The sequence shown here is derived from an EMBL/GenBank/DDBJ whole genome shotgun (WGS) entry which is preliminary data.</text>
</comment>
<accession>A0A399IJ12</accession>
<dbReference type="InterPro" id="IPR014016">
    <property type="entry name" value="UvrD-like_ATP-bd"/>
</dbReference>
<dbReference type="PROSITE" id="PS51198">
    <property type="entry name" value="UVRD_HELICASE_ATP_BIND"/>
    <property type="match status" value="1"/>
</dbReference>
<dbReference type="RefSeq" id="WP_119367690.1">
    <property type="nucleotide sequence ID" value="NZ_QXDJ01000005.1"/>
</dbReference>
<keyword evidence="4 6" id="KW-0067">ATP-binding</keyword>
<dbReference type="InterPro" id="IPR013986">
    <property type="entry name" value="DExx_box_DNA_helicase_dom_sf"/>
</dbReference>
<dbReference type="InterPro" id="IPR000212">
    <property type="entry name" value="DNA_helicase_UvrD/REP"/>
</dbReference>
<sequence length="851" mass="100050">MKIIFSDKLIKSIPNECYKRVLSEIDDFYCEYVSSNFNIRNMKNGWSIREIKGTTNIEKVYKLRVNIKDRVIFTFGKYLGLREDFIDSIVFLEFCNHDSQITRGRNINAGASNVADYEAAFESYLDETYSDYTYDCSKSISRIMSMDEIKDMIEGNDDRATYYLNEQQFQLISRDIKPLFLFGSAGSGKTTISINKAHNLCESNMKVGYFTYSDFLVDEAANVFMKIVKEEKKNIDDYNSKIGFYSVNKYLLKQAKKITMISFEEFKIWINNHLNKTLGKRNINLQAIDIWREIRGIIKGLVPIDWIEIEVFCEELTTEFIEYLLENNFGYLEKTKIHILNSKLADLNTNIYCNSNKEDFINNLNIIYEVIDKIICNNKLISLEIYLNLSEKYSIFGGEEREFIYDIAVKYQQWLESNNKIDENDVVRFAINNLYKEDILKFDYVVCDEIQDLTEMQIYFLFKIVRNKDNILFCGDYNQTINPTFFDTGRIEAIFKICNGRFNFNNEIITTNYRSSKNIVEFSNKLTDLKINKIGGHKKHDYKEECVRDYSNKIKLIYSNNISKDMLLSISKKRAYVDVLVADEEEKEKILENNNTNKLVFSVSNYKGLENEYIIGYNILSKFKDKWNEIFSGDFQSKEVELRYYFNLFYVFITRARNNICIIEEDICEELLEYFKDEIEVLDQFDLSKLDLVMISNADEHYKKALRLEKNRQYLEAIEAYKNAELNSFESDREIKRCLALHKNLQGLHSDAGAELMKIGEYKYASDCYMEAEDYLNVIQAMTLNKNSYKDMVKLLSTVNIEPMDVVMKNKNDNWIGKFNITYKEHMDNELGIMIKDVADINKIIEGISAR</sequence>
<evidence type="ECO:0000256" key="1">
    <source>
        <dbReference type="ARBA" id="ARBA00022741"/>
    </source>
</evidence>
<dbReference type="InterPro" id="IPR027417">
    <property type="entry name" value="P-loop_NTPase"/>
</dbReference>
<evidence type="ECO:0000259" key="7">
    <source>
        <dbReference type="PROSITE" id="PS51198"/>
    </source>
</evidence>
<keyword evidence="1 6" id="KW-0547">Nucleotide-binding</keyword>
<dbReference type="PANTHER" id="PTHR11070">
    <property type="entry name" value="UVRD / RECB / PCRA DNA HELICASE FAMILY MEMBER"/>
    <property type="match status" value="1"/>
</dbReference>
<protein>
    <submittedName>
        <fullName evidence="8">ATP-dependent helicase</fullName>
    </submittedName>
</protein>
<dbReference type="SUPFAM" id="SSF52540">
    <property type="entry name" value="P-loop containing nucleoside triphosphate hydrolases"/>
    <property type="match status" value="1"/>
</dbReference>
<feature type="binding site" evidence="6">
    <location>
        <begin position="183"/>
        <end position="190"/>
    </location>
    <ligand>
        <name>ATP</name>
        <dbReference type="ChEBI" id="CHEBI:30616"/>
    </ligand>
</feature>
<evidence type="ECO:0000256" key="2">
    <source>
        <dbReference type="ARBA" id="ARBA00022801"/>
    </source>
</evidence>
<keyword evidence="5" id="KW-0238">DNA-binding</keyword>
<gene>
    <name evidence="8" type="ORF">D2A34_19410</name>
</gene>
<evidence type="ECO:0000313" key="9">
    <source>
        <dbReference type="Proteomes" id="UP000265930"/>
    </source>
</evidence>
<dbReference type="GO" id="GO:0043138">
    <property type="term" value="F:3'-5' DNA helicase activity"/>
    <property type="evidence" value="ECO:0007669"/>
    <property type="project" value="TreeGrafter"/>
</dbReference>
<evidence type="ECO:0000256" key="6">
    <source>
        <dbReference type="PROSITE-ProRule" id="PRU00560"/>
    </source>
</evidence>
<dbReference type="GO" id="GO:0005829">
    <property type="term" value="C:cytosol"/>
    <property type="evidence" value="ECO:0007669"/>
    <property type="project" value="TreeGrafter"/>
</dbReference>
<keyword evidence="2 6" id="KW-0378">Hydrolase</keyword>
<evidence type="ECO:0000256" key="3">
    <source>
        <dbReference type="ARBA" id="ARBA00022806"/>
    </source>
</evidence>
<dbReference type="EMBL" id="QXDJ01000005">
    <property type="protein sequence ID" value="RII33003.1"/>
    <property type="molecule type" value="Genomic_DNA"/>
</dbReference>
<dbReference type="Pfam" id="PF00580">
    <property type="entry name" value="UvrD-helicase"/>
    <property type="match status" value="1"/>
</dbReference>
<evidence type="ECO:0000256" key="4">
    <source>
        <dbReference type="ARBA" id="ARBA00022840"/>
    </source>
</evidence>
<dbReference type="GO" id="GO:0016787">
    <property type="term" value="F:hydrolase activity"/>
    <property type="evidence" value="ECO:0007669"/>
    <property type="project" value="UniProtKB-UniRule"/>
</dbReference>
<dbReference type="GO" id="GO:0005524">
    <property type="term" value="F:ATP binding"/>
    <property type="evidence" value="ECO:0007669"/>
    <property type="project" value="UniProtKB-UniRule"/>
</dbReference>
<dbReference type="PANTHER" id="PTHR11070:SF2">
    <property type="entry name" value="ATP-DEPENDENT DNA HELICASE SRS2"/>
    <property type="match status" value="1"/>
</dbReference>
<proteinExistence type="predicted"/>
<organism evidence="8 9">
    <name type="scientific">Clostridium chromiireducens</name>
    <dbReference type="NCBI Taxonomy" id="225345"/>
    <lineage>
        <taxon>Bacteria</taxon>
        <taxon>Bacillati</taxon>
        <taxon>Bacillota</taxon>
        <taxon>Clostridia</taxon>
        <taxon>Eubacteriales</taxon>
        <taxon>Clostridiaceae</taxon>
        <taxon>Clostridium</taxon>
    </lineage>
</organism>
<keyword evidence="3 6" id="KW-0347">Helicase</keyword>
<dbReference type="Proteomes" id="UP000265930">
    <property type="component" value="Unassembled WGS sequence"/>
</dbReference>
<evidence type="ECO:0000256" key="5">
    <source>
        <dbReference type="ARBA" id="ARBA00023125"/>
    </source>
</evidence>
<evidence type="ECO:0000313" key="8">
    <source>
        <dbReference type="EMBL" id="RII33003.1"/>
    </source>
</evidence>
<dbReference type="GO" id="GO:0000725">
    <property type="term" value="P:recombinational repair"/>
    <property type="evidence" value="ECO:0007669"/>
    <property type="project" value="TreeGrafter"/>
</dbReference>
<dbReference type="AlphaFoldDB" id="A0A399IJ12"/>
<name>A0A399IJ12_9CLOT</name>
<dbReference type="GO" id="GO:0003677">
    <property type="term" value="F:DNA binding"/>
    <property type="evidence" value="ECO:0007669"/>
    <property type="project" value="UniProtKB-KW"/>
</dbReference>
<reference evidence="8 9" key="1">
    <citation type="submission" date="2018-08" db="EMBL/GenBank/DDBJ databases">
        <title>Genome of Clostridium chromiireducens C1, DSM12136.</title>
        <authorList>
            <person name="Xing M."/>
            <person name="Wei Y."/>
            <person name="Ang E.L."/>
            <person name="Zhao H."/>
            <person name="Zhang Y."/>
        </authorList>
    </citation>
    <scope>NUCLEOTIDE SEQUENCE [LARGE SCALE GENOMIC DNA]</scope>
    <source>
        <strain evidence="8 9">C1</strain>
    </source>
</reference>